<dbReference type="Proteomes" id="UP000294545">
    <property type="component" value="Unassembled WGS sequence"/>
</dbReference>
<organism evidence="1 2">
    <name type="scientific">Natranaerovirga hydrolytica</name>
    <dbReference type="NCBI Taxonomy" id="680378"/>
    <lineage>
        <taxon>Bacteria</taxon>
        <taxon>Bacillati</taxon>
        <taxon>Bacillota</taxon>
        <taxon>Clostridia</taxon>
        <taxon>Lachnospirales</taxon>
        <taxon>Natranaerovirgaceae</taxon>
        <taxon>Natranaerovirga</taxon>
    </lineage>
</organism>
<dbReference type="AlphaFoldDB" id="A0A4R1MRN7"/>
<evidence type="ECO:0000313" key="1">
    <source>
        <dbReference type="EMBL" id="TCK92573.1"/>
    </source>
</evidence>
<gene>
    <name evidence="1" type="ORF">EDC19_1722</name>
</gene>
<accession>A0A4R1MRN7</accession>
<proteinExistence type="predicted"/>
<comment type="caution">
    <text evidence="1">The sequence shown here is derived from an EMBL/GenBank/DDBJ whole genome shotgun (WGS) entry which is preliminary data.</text>
</comment>
<name>A0A4R1MRN7_9FIRM</name>
<evidence type="ECO:0000313" key="2">
    <source>
        <dbReference type="Proteomes" id="UP000294545"/>
    </source>
</evidence>
<keyword evidence="2" id="KW-1185">Reference proteome</keyword>
<reference evidence="1 2" key="1">
    <citation type="submission" date="2019-03" db="EMBL/GenBank/DDBJ databases">
        <title>Genomic Encyclopedia of Type Strains, Phase IV (KMG-IV): sequencing the most valuable type-strain genomes for metagenomic binning, comparative biology and taxonomic classification.</title>
        <authorList>
            <person name="Goeker M."/>
        </authorList>
    </citation>
    <scope>NUCLEOTIDE SEQUENCE [LARGE SCALE GENOMIC DNA]</scope>
    <source>
        <strain evidence="1 2">DSM 24176</strain>
    </source>
</reference>
<sequence length="279" mass="32340">MALGYTLVSHIKLDEPVFFQHYYDQRVYIDNRYHNQDNPFNLQYITNVDDDRVVMAVEFLEYPELNIKVTEEQFSHSFNWGYGQDNTPGETYGWYSVRTVYCQITDFPEEKGLDGVVLTQAKILFDDFSEKTVDIGEIHLYESELGERLLSQVSASSSSYGTSSSRYKVLEDISLVTIVSPLMEKFQDRVELEVNGSNSVDIAKISLQKGNFLEVISKVGPPTEEDIVSQYTLFNIHPKLIFTDVDGNDHDQRFYNINSIYHNYTFIDLYRYVKAREAI</sequence>
<protein>
    <submittedName>
        <fullName evidence="1">Uncharacterized protein</fullName>
    </submittedName>
</protein>
<dbReference type="EMBL" id="SMGQ01000013">
    <property type="protein sequence ID" value="TCK92573.1"/>
    <property type="molecule type" value="Genomic_DNA"/>
</dbReference>